<feature type="domain" description="PAS" evidence="10">
    <location>
        <begin position="28"/>
        <end position="79"/>
    </location>
</feature>
<evidence type="ECO:0000256" key="6">
    <source>
        <dbReference type="ARBA" id="ARBA00022777"/>
    </source>
</evidence>
<dbReference type="SMART" id="SM00091">
    <property type="entry name" value="PAS"/>
    <property type="match status" value="2"/>
</dbReference>
<dbReference type="InterPro" id="IPR000014">
    <property type="entry name" value="PAS"/>
</dbReference>
<keyword evidence="4" id="KW-0808">Transferase</keyword>
<name>A0A9W5W6L9_9BACL</name>
<dbReference type="InterPro" id="IPR036890">
    <property type="entry name" value="HATPase_C_sf"/>
</dbReference>
<evidence type="ECO:0000256" key="2">
    <source>
        <dbReference type="ARBA" id="ARBA00012438"/>
    </source>
</evidence>
<organism evidence="11 12">
    <name type="scientific">Paenibacillus darwinianus</name>
    <dbReference type="NCBI Taxonomy" id="1380763"/>
    <lineage>
        <taxon>Bacteria</taxon>
        <taxon>Bacillati</taxon>
        <taxon>Bacillota</taxon>
        <taxon>Bacilli</taxon>
        <taxon>Bacillales</taxon>
        <taxon>Paenibacillaceae</taxon>
        <taxon>Paenibacillus</taxon>
    </lineage>
</organism>
<dbReference type="Gene3D" id="1.10.287.130">
    <property type="match status" value="1"/>
</dbReference>
<reference evidence="11 12" key="1">
    <citation type="submission" date="2014-02" db="EMBL/GenBank/DDBJ databases">
        <title>Genome sequence of Paenibacillus darwinianus reveals adaptive mechanisms for survival in Antarctic soils.</title>
        <authorList>
            <person name="Dsouza M."/>
            <person name="Taylor M.W."/>
            <person name="Turner S.J."/>
            <person name="Aislabie J."/>
        </authorList>
    </citation>
    <scope>NUCLEOTIDE SEQUENCE [LARGE SCALE GENOMIC DNA]</scope>
    <source>
        <strain evidence="11 12">CE1</strain>
    </source>
</reference>
<keyword evidence="6 11" id="KW-0418">Kinase</keyword>
<protein>
    <recommendedName>
        <fullName evidence="2">histidine kinase</fullName>
        <ecNumber evidence="2">2.7.13.3</ecNumber>
    </recommendedName>
</protein>
<dbReference type="NCBIfam" id="TIGR00229">
    <property type="entry name" value="sensory_box"/>
    <property type="match status" value="2"/>
</dbReference>
<evidence type="ECO:0000256" key="3">
    <source>
        <dbReference type="ARBA" id="ARBA00022553"/>
    </source>
</evidence>
<dbReference type="CDD" id="cd00130">
    <property type="entry name" value="PAS"/>
    <property type="match status" value="2"/>
</dbReference>
<dbReference type="InterPro" id="IPR003661">
    <property type="entry name" value="HisK_dim/P_dom"/>
</dbReference>
<evidence type="ECO:0000313" key="11">
    <source>
        <dbReference type="EMBL" id="EXX85492.1"/>
    </source>
</evidence>
<dbReference type="PROSITE" id="PS50109">
    <property type="entry name" value="HIS_KIN"/>
    <property type="match status" value="1"/>
</dbReference>
<keyword evidence="8" id="KW-0902">Two-component regulatory system</keyword>
<dbReference type="InterPro" id="IPR001610">
    <property type="entry name" value="PAC"/>
</dbReference>
<dbReference type="GO" id="GO:0000155">
    <property type="term" value="F:phosphorelay sensor kinase activity"/>
    <property type="evidence" value="ECO:0007669"/>
    <property type="project" value="InterPro"/>
</dbReference>
<dbReference type="Pfam" id="PF13426">
    <property type="entry name" value="PAS_9"/>
    <property type="match status" value="2"/>
</dbReference>
<proteinExistence type="predicted"/>
<keyword evidence="12" id="KW-1185">Reference proteome</keyword>
<evidence type="ECO:0000256" key="7">
    <source>
        <dbReference type="ARBA" id="ARBA00022840"/>
    </source>
</evidence>
<dbReference type="Pfam" id="PF02518">
    <property type="entry name" value="HATPase_c"/>
    <property type="match status" value="1"/>
</dbReference>
<dbReference type="SMART" id="SM00086">
    <property type="entry name" value="PAC"/>
    <property type="match status" value="2"/>
</dbReference>
<keyword evidence="3" id="KW-0597">Phosphoprotein</keyword>
<dbReference type="PRINTS" id="PR00344">
    <property type="entry name" value="BCTRLSENSOR"/>
</dbReference>
<dbReference type="Gene3D" id="3.30.450.20">
    <property type="entry name" value="PAS domain"/>
    <property type="match status" value="2"/>
</dbReference>
<evidence type="ECO:0000256" key="5">
    <source>
        <dbReference type="ARBA" id="ARBA00022741"/>
    </source>
</evidence>
<dbReference type="OrthoDB" id="9815750at2"/>
<dbReference type="InterPro" id="IPR036097">
    <property type="entry name" value="HisK_dim/P_sf"/>
</dbReference>
<dbReference type="InterPro" id="IPR005467">
    <property type="entry name" value="His_kinase_dom"/>
</dbReference>
<sequence length="484" mass="54370">MKNNSVYEGDAHRYQMLQHSPDAIALHDGEVLLYVNDAGVRVIGAERPEQIVGQPIIRFIHPDHHETLKQRMQQVRKMKKGLDLFVYKMIRLDGSLFDAETSSIEVPHESGQTLIQSIIRDISKRIKYEAELLEDAERYQRLITFLPEPIVITDNDVIIYANLSAIKLVKGRDVQDMIGMNIFCFFHPNHREEPLLISGRMMQTNEPTPYAERTLIDLTGERIDIEVSSIRLDHYMGRPVILSVLRDLTERKMAEEMIVKSEKLSVIGQLAAGVAHEIRNPLTSLRGFTQLLQKDLGSRYPYLEIMLSELDRINQIVNEFMTLAKPHLVHFETVGLKGIIGSVITLLETQAILNNVTILSRCGDSVPLVRCDSNQLKQVFVNVIKNAIEAMPGGGQVDIDISVRPNGDPLISIQDYGLGIPEDVVRRLGEPFFTTKAHGTGLGLMICHRIIEAHQGTMGISSESGYGTTVEISLPAADDDRNPR</sequence>
<evidence type="ECO:0000313" key="12">
    <source>
        <dbReference type="Proteomes" id="UP000053750"/>
    </source>
</evidence>
<dbReference type="PANTHER" id="PTHR43065:SF34">
    <property type="entry name" value="SPORULATION KINASE A"/>
    <property type="match status" value="1"/>
</dbReference>
<evidence type="ECO:0000259" key="9">
    <source>
        <dbReference type="PROSITE" id="PS50109"/>
    </source>
</evidence>
<dbReference type="RefSeq" id="WP_051588018.1">
    <property type="nucleotide sequence ID" value="NZ_KK082186.1"/>
</dbReference>
<dbReference type="EC" id="2.7.13.3" evidence="2"/>
<dbReference type="InterPro" id="IPR035965">
    <property type="entry name" value="PAS-like_dom_sf"/>
</dbReference>
<dbReference type="GO" id="GO:0005524">
    <property type="term" value="F:ATP binding"/>
    <property type="evidence" value="ECO:0007669"/>
    <property type="project" value="UniProtKB-KW"/>
</dbReference>
<dbReference type="Pfam" id="PF00512">
    <property type="entry name" value="HisKA"/>
    <property type="match status" value="1"/>
</dbReference>
<evidence type="ECO:0000256" key="4">
    <source>
        <dbReference type="ARBA" id="ARBA00022679"/>
    </source>
</evidence>
<dbReference type="SUPFAM" id="SSF55874">
    <property type="entry name" value="ATPase domain of HSP90 chaperone/DNA topoisomerase II/histidine kinase"/>
    <property type="match status" value="1"/>
</dbReference>
<dbReference type="PANTHER" id="PTHR43065">
    <property type="entry name" value="SENSOR HISTIDINE KINASE"/>
    <property type="match status" value="1"/>
</dbReference>
<dbReference type="CDD" id="cd00082">
    <property type="entry name" value="HisKA"/>
    <property type="match status" value="1"/>
</dbReference>
<dbReference type="EMBL" id="JFHU01000223">
    <property type="protein sequence ID" value="EXX85492.1"/>
    <property type="molecule type" value="Genomic_DNA"/>
</dbReference>
<dbReference type="InterPro" id="IPR004358">
    <property type="entry name" value="Sig_transdc_His_kin-like_C"/>
</dbReference>
<dbReference type="SMART" id="SM00387">
    <property type="entry name" value="HATPase_c"/>
    <property type="match status" value="1"/>
</dbReference>
<accession>A0A9W5W6L9</accession>
<comment type="catalytic activity">
    <reaction evidence="1">
        <text>ATP + protein L-histidine = ADP + protein N-phospho-L-histidine.</text>
        <dbReference type="EC" id="2.7.13.3"/>
    </reaction>
</comment>
<dbReference type="SUPFAM" id="SSF47384">
    <property type="entry name" value="Homodimeric domain of signal transducing histidine kinase"/>
    <property type="match status" value="1"/>
</dbReference>
<feature type="domain" description="Histidine kinase" evidence="9">
    <location>
        <begin position="273"/>
        <end position="478"/>
    </location>
</feature>
<dbReference type="SUPFAM" id="SSF55785">
    <property type="entry name" value="PYP-like sensor domain (PAS domain)"/>
    <property type="match status" value="2"/>
</dbReference>
<keyword evidence="7" id="KW-0067">ATP-binding</keyword>
<dbReference type="AlphaFoldDB" id="A0A9W5W6L9"/>
<gene>
    <name evidence="11" type="ORF">BG53_08280</name>
</gene>
<dbReference type="Gene3D" id="3.30.565.10">
    <property type="entry name" value="Histidine kinase-like ATPase, C-terminal domain"/>
    <property type="match status" value="1"/>
</dbReference>
<comment type="caution">
    <text evidence="11">The sequence shown here is derived from an EMBL/GenBank/DDBJ whole genome shotgun (WGS) entry which is preliminary data.</text>
</comment>
<evidence type="ECO:0000256" key="8">
    <source>
        <dbReference type="ARBA" id="ARBA00023012"/>
    </source>
</evidence>
<dbReference type="PROSITE" id="PS50112">
    <property type="entry name" value="PAS"/>
    <property type="match status" value="1"/>
</dbReference>
<dbReference type="SMART" id="SM00388">
    <property type="entry name" value="HisKA"/>
    <property type="match status" value="1"/>
</dbReference>
<dbReference type="InterPro" id="IPR003594">
    <property type="entry name" value="HATPase_dom"/>
</dbReference>
<keyword evidence="5" id="KW-0547">Nucleotide-binding</keyword>
<evidence type="ECO:0000256" key="1">
    <source>
        <dbReference type="ARBA" id="ARBA00000085"/>
    </source>
</evidence>
<evidence type="ECO:0000259" key="10">
    <source>
        <dbReference type="PROSITE" id="PS50112"/>
    </source>
</evidence>
<dbReference type="Proteomes" id="UP000053750">
    <property type="component" value="Unassembled WGS sequence"/>
</dbReference>